<dbReference type="InterPro" id="IPR013655">
    <property type="entry name" value="PAS_fold_3"/>
</dbReference>
<keyword evidence="3" id="KW-0597">Phosphoprotein</keyword>
<gene>
    <name evidence="8" type="ORF">SAMN05660330_01745</name>
</gene>
<dbReference type="GO" id="GO:0004673">
    <property type="term" value="F:protein histidine kinase activity"/>
    <property type="evidence" value="ECO:0007669"/>
    <property type="project" value="UniProtKB-EC"/>
</dbReference>
<proteinExistence type="predicted"/>
<name>A0A1H0PS87_9BACT</name>
<dbReference type="Gene3D" id="1.10.10.10">
    <property type="entry name" value="Winged helix-like DNA-binding domain superfamily/Winged helix DNA-binding domain"/>
    <property type="match status" value="1"/>
</dbReference>
<keyword evidence="4" id="KW-0808">Transferase</keyword>
<dbReference type="SMART" id="SM00421">
    <property type="entry name" value="HTH_LUXR"/>
    <property type="match status" value="1"/>
</dbReference>
<dbReference type="Pfam" id="PF00196">
    <property type="entry name" value="GerE"/>
    <property type="match status" value="1"/>
</dbReference>
<keyword evidence="9" id="KW-1185">Reference proteome</keyword>
<organism evidence="8 9">
    <name type="scientific">Desulforhopalus singaporensis</name>
    <dbReference type="NCBI Taxonomy" id="91360"/>
    <lineage>
        <taxon>Bacteria</taxon>
        <taxon>Pseudomonadati</taxon>
        <taxon>Thermodesulfobacteriota</taxon>
        <taxon>Desulfobulbia</taxon>
        <taxon>Desulfobulbales</taxon>
        <taxon>Desulfocapsaceae</taxon>
        <taxon>Desulforhopalus</taxon>
    </lineage>
</organism>
<feature type="coiled-coil region" evidence="6">
    <location>
        <begin position="247"/>
        <end position="328"/>
    </location>
</feature>
<dbReference type="SUPFAM" id="SSF46894">
    <property type="entry name" value="C-terminal effector domain of the bipartite response regulators"/>
    <property type="match status" value="1"/>
</dbReference>
<dbReference type="InterPro" id="IPR036388">
    <property type="entry name" value="WH-like_DNA-bd_sf"/>
</dbReference>
<evidence type="ECO:0000256" key="5">
    <source>
        <dbReference type="ARBA" id="ARBA00022777"/>
    </source>
</evidence>
<dbReference type="EMBL" id="FNJI01000010">
    <property type="protein sequence ID" value="SDP08011.1"/>
    <property type="molecule type" value="Genomic_DNA"/>
</dbReference>
<evidence type="ECO:0000256" key="6">
    <source>
        <dbReference type="SAM" id="Coils"/>
    </source>
</evidence>
<dbReference type="EC" id="2.7.13.3" evidence="2"/>
<dbReference type="PANTHER" id="PTHR43304:SF1">
    <property type="entry name" value="PAC DOMAIN-CONTAINING PROTEIN"/>
    <property type="match status" value="1"/>
</dbReference>
<evidence type="ECO:0000256" key="1">
    <source>
        <dbReference type="ARBA" id="ARBA00000085"/>
    </source>
</evidence>
<evidence type="ECO:0000313" key="8">
    <source>
        <dbReference type="EMBL" id="SDP08011.1"/>
    </source>
</evidence>
<dbReference type="PROSITE" id="PS00622">
    <property type="entry name" value="HTH_LUXR_1"/>
    <property type="match status" value="1"/>
</dbReference>
<protein>
    <recommendedName>
        <fullName evidence="2">histidine kinase</fullName>
        <ecNumber evidence="2">2.7.13.3</ecNumber>
    </recommendedName>
</protein>
<comment type="catalytic activity">
    <reaction evidence="1">
        <text>ATP + protein L-histidine = ADP + protein N-phospho-L-histidine.</text>
        <dbReference type="EC" id="2.7.13.3"/>
    </reaction>
</comment>
<keyword evidence="6" id="KW-0175">Coiled coil</keyword>
<dbReference type="GO" id="GO:0006355">
    <property type="term" value="P:regulation of DNA-templated transcription"/>
    <property type="evidence" value="ECO:0007669"/>
    <property type="project" value="InterPro"/>
</dbReference>
<dbReference type="InterPro" id="IPR016032">
    <property type="entry name" value="Sig_transdc_resp-reg_C-effctor"/>
</dbReference>
<dbReference type="Gene3D" id="3.30.450.20">
    <property type="entry name" value="PAS domain"/>
    <property type="match status" value="1"/>
</dbReference>
<evidence type="ECO:0000256" key="2">
    <source>
        <dbReference type="ARBA" id="ARBA00012438"/>
    </source>
</evidence>
<dbReference type="Pfam" id="PF08447">
    <property type="entry name" value="PAS_3"/>
    <property type="match status" value="1"/>
</dbReference>
<dbReference type="SMART" id="SM00086">
    <property type="entry name" value="PAC"/>
    <property type="match status" value="1"/>
</dbReference>
<dbReference type="STRING" id="91360.SAMN05660330_01745"/>
<accession>A0A1H0PS87</accession>
<dbReference type="PRINTS" id="PR00038">
    <property type="entry name" value="HTHLUXR"/>
</dbReference>
<dbReference type="InterPro" id="IPR000792">
    <property type="entry name" value="Tscrpt_reg_LuxR_C"/>
</dbReference>
<evidence type="ECO:0000256" key="3">
    <source>
        <dbReference type="ARBA" id="ARBA00022553"/>
    </source>
</evidence>
<dbReference type="PROSITE" id="PS50113">
    <property type="entry name" value="PAC"/>
    <property type="match status" value="1"/>
</dbReference>
<dbReference type="InterPro" id="IPR035965">
    <property type="entry name" value="PAS-like_dom_sf"/>
</dbReference>
<keyword evidence="5" id="KW-0418">Kinase</keyword>
<dbReference type="AlphaFoldDB" id="A0A1H0PS87"/>
<dbReference type="GO" id="GO:0003677">
    <property type="term" value="F:DNA binding"/>
    <property type="evidence" value="ECO:0007669"/>
    <property type="project" value="InterPro"/>
</dbReference>
<dbReference type="InterPro" id="IPR001610">
    <property type="entry name" value="PAC"/>
</dbReference>
<evidence type="ECO:0000256" key="4">
    <source>
        <dbReference type="ARBA" id="ARBA00022679"/>
    </source>
</evidence>
<evidence type="ECO:0000313" key="9">
    <source>
        <dbReference type="Proteomes" id="UP000199073"/>
    </source>
</evidence>
<dbReference type="CDD" id="cd00130">
    <property type="entry name" value="PAS"/>
    <property type="match status" value="1"/>
</dbReference>
<reference evidence="8 9" key="1">
    <citation type="submission" date="2016-10" db="EMBL/GenBank/DDBJ databases">
        <authorList>
            <person name="de Groot N.N."/>
        </authorList>
    </citation>
    <scope>NUCLEOTIDE SEQUENCE [LARGE SCALE GENOMIC DNA]</scope>
    <source>
        <strain evidence="8 9">DSM 12130</strain>
    </source>
</reference>
<dbReference type="Proteomes" id="UP000199073">
    <property type="component" value="Unassembled WGS sequence"/>
</dbReference>
<feature type="domain" description="PAC" evidence="7">
    <location>
        <begin position="206"/>
        <end position="259"/>
    </location>
</feature>
<dbReference type="InterPro" id="IPR052162">
    <property type="entry name" value="Sensor_kinase/Photoreceptor"/>
</dbReference>
<dbReference type="CDD" id="cd06170">
    <property type="entry name" value="LuxR_C_like"/>
    <property type="match status" value="1"/>
</dbReference>
<sequence>METARKTEINYQALFHSSPVPAFILENTGTDIILIDFNPSVSKIIRNIGAHNLDQSVDVIFPGFYELNLNLRSCSPEHPSFVLEALYRSHQGLPATYLQFNCCYVDPNLLVVSVQNIHRKRQAESDLEKSRERLELAIAATGAGVWDWYLVTGEVVFEDEWAAILDYKPHEIKPHISSWEQLIHPEDKQRVYDMLDRHISGELPRYKSEHRLRAKGGNWVWVLDVGKIVERSTDGSPIRMTGTKVDISKHKKLEAELELLNRELEKRIEDRTQKLEQSKRSLLRNRQDLQKKSQHLTEVNNALKVLLKKSDENKADMEENMLANAKELILPYLEKIEEESLNETQLMYMGIVKTNLKEIVLPFSRKLTSKYLNLTPSELTVADLIKHGKSTKEIASLLYLSEKTIATQRKNIRKKIGINRKKVNLRTYLHTFQE</sequence>
<dbReference type="InterPro" id="IPR000014">
    <property type="entry name" value="PAS"/>
</dbReference>
<dbReference type="SMART" id="SM00091">
    <property type="entry name" value="PAS"/>
    <property type="match status" value="1"/>
</dbReference>
<dbReference type="SUPFAM" id="SSF55785">
    <property type="entry name" value="PYP-like sensor domain (PAS domain)"/>
    <property type="match status" value="1"/>
</dbReference>
<dbReference type="NCBIfam" id="TIGR00229">
    <property type="entry name" value="sensory_box"/>
    <property type="match status" value="1"/>
</dbReference>
<evidence type="ECO:0000259" key="7">
    <source>
        <dbReference type="PROSITE" id="PS50113"/>
    </source>
</evidence>
<dbReference type="PANTHER" id="PTHR43304">
    <property type="entry name" value="PHYTOCHROME-LIKE PROTEIN CPH1"/>
    <property type="match status" value="1"/>
</dbReference>
<dbReference type="InterPro" id="IPR000700">
    <property type="entry name" value="PAS-assoc_C"/>
</dbReference>